<dbReference type="RefSeq" id="WP_060671113.1">
    <property type="nucleotide sequence ID" value="NZ_LIXZ01000002.1"/>
</dbReference>
<evidence type="ECO:0000256" key="1">
    <source>
        <dbReference type="SAM" id="SignalP"/>
    </source>
</evidence>
<evidence type="ECO:0000313" key="2">
    <source>
        <dbReference type="EMBL" id="KPL60932.1"/>
    </source>
</evidence>
<name>A0A0P6W5G7_9BACI</name>
<dbReference type="OrthoDB" id="2858597at2"/>
<evidence type="ECO:0000313" key="3">
    <source>
        <dbReference type="Proteomes" id="UP000050398"/>
    </source>
</evidence>
<dbReference type="Proteomes" id="UP000050398">
    <property type="component" value="Unassembled WGS sequence"/>
</dbReference>
<keyword evidence="1" id="KW-0732">Signal</keyword>
<gene>
    <name evidence="2" type="ORF">AM506_04165</name>
</gene>
<protein>
    <submittedName>
        <fullName evidence="2">Uncharacterized protein</fullName>
    </submittedName>
</protein>
<proteinExistence type="predicted"/>
<reference evidence="2 3" key="1">
    <citation type="submission" date="2015-08" db="EMBL/GenBank/DDBJ databases">
        <title>Draft Genome Sequence of Bacillus vietnamensis UCD-SED5.</title>
        <authorList>
            <person name="Lee R.D."/>
            <person name="Jospin G."/>
            <person name="Lang J.M."/>
            <person name="Coil D.A."/>
            <person name="Eisen J.A."/>
        </authorList>
    </citation>
    <scope>NUCLEOTIDE SEQUENCE [LARGE SCALE GENOMIC DNA]</scope>
    <source>
        <strain evidence="2 3">UCD-SED5</strain>
    </source>
</reference>
<dbReference type="PATRIC" id="fig|218284.4.peg.878"/>
<feature type="signal peptide" evidence="1">
    <location>
        <begin position="1"/>
        <end position="18"/>
    </location>
</feature>
<accession>A0A0P6W5G7</accession>
<dbReference type="AlphaFoldDB" id="A0A0P6W5G7"/>
<dbReference type="PROSITE" id="PS51257">
    <property type="entry name" value="PROKAR_LIPOPROTEIN"/>
    <property type="match status" value="1"/>
</dbReference>
<dbReference type="EMBL" id="LIXZ01000002">
    <property type="protein sequence ID" value="KPL60932.1"/>
    <property type="molecule type" value="Genomic_DNA"/>
</dbReference>
<feature type="chain" id="PRO_5006132115" evidence="1">
    <location>
        <begin position="19"/>
        <end position="164"/>
    </location>
</feature>
<organism evidence="2 3">
    <name type="scientific">Rossellomorea vietnamensis</name>
    <dbReference type="NCBI Taxonomy" id="218284"/>
    <lineage>
        <taxon>Bacteria</taxon>
        <taxon>Bacillati</taxon>
        <taxon>Bacillota</taxon>
        <taxon>Bacilli</taxon>
        <taxon>Bacillales</taxon>
        <taxon>Bacillaceae</taxon>
        <taxon>Rossellomorea</taxon>
    </lineage>
</organism>
<comment type="caution">
    <text evidence="2">The sequence shown here is derived from an EMBL/GenBank/DDBJ whole genome shotgun (WGS) entry which is preliminary data.</text>
</comment>
<sequence>MRKLIIKLFMLTALVALAAGCSAPKEKDENAETIQSFLKNEFTGPGDELKAAFKQNGPFPPELKEYVVENYAPLVMDWQDMMNKNLILFYQRVAFENDYLMKATNIEIIKDSDLAYDYKVDVEYSKNGETSTATVAARINLNEEGKIVSIRNMDVGGLLEKMNQ</sequence>